<keyword evidence="3" id="KW-1185">Reference proteome</keyword>
<evidence type="ECO:0000313" key="2">
    <source>
        <dbReference type="EMBL" id="KAI5321967.1"/>
    </source>
</evidence>
<evidence type="ECO:0000256" key="1">
    <source>
        <dbReference type="SAM" id="MobiDB-lite"/>
    </source>
</evidence>
<dbReference type="Proteomes" id="UP001054821">
    <property type="component" value="Chromosome 6"/>
</dbReference>
<comment type="caution">
    <text evidence="2">The sequence shown here is derived from an EMBL/GenBank/DDBJ whole genome shotgun (WGS) entry which is preliminary data.</text>
</comment>
<evidence type="ECO:0000313" key="3">
    <source>
        <dbReference type="Proteomes" id="UP001054821"/>
    </source>
</evidence>
<feature type="region of interest" description="Disordered" evidence="1">
    <location>
        <begin position="30"/>
        <end position="80"/>
    </location>
</feature>
<dbReference type="AlphaFoldDB" id="A0AAD4YTM7"/>
<feature type="compositionally biased region" description="Basic and acidic residues" evidence="1">
    <location>
        <begin position="50"/>
        <end position="61"/>
    </location>
</feature>
<dbReference type="EMBL" id="JAJFAZ020000006">
    <property type="protein sequence ID" value="KAI5321967.1"/>
    <property type="molecule type" value="Genomic_DNA"/>
</dbReference>
<organism evidence="2 3">
    <name type="scientific">Prunus dulcis</name>
    <name type="common">Almond</name>
    <name type="synonym">Amygdalus dulcis</name>
    <dbReference type="NCBI Taxonomy" id="3755"/>
    <lineage>
        <taxon>Eukaryota</taxon>
        <taxon>Viridiplantae</taxon>
        <taxon>Streptophyta</taxon>
        <taxon>Embryophyta</taxon>
        <taxon>Tracheophyta</taxon>
        <taxon>Spermatophyta</taxon>
        <taxon>Magnoliopsida</taxon>
        <taxon>eudicotyledons</taxon>
        <taxon>Gunneridae</taxon>
        <taxon>Pentapetalae</taxon>
        <taxon>rosids</taxon>
        <taxon>fabids</taxon>
        <taxon>Rosales</taxon>
        <taxon>Rosaceae</taxon>
        <taxon>Amygdaloideae</taxon>
        <taxon>Amygdaleae</taxon>
        <taxon>Prunus</taxon>
    </lineage>
</organism>
<reference evidence="2 3" key="1">
    <citation type="journal article" date="2022" name="G3 (Bethesda)">
        <title>Whole-genome sequence and methylome profiling of the almond [Prunus dulcis (Mill.) D.A. Webb] cultivar 'Nonpareil'.</title>
        <authorList>
            <person name="D'Amico-Willman K.M."/>
            <person name="Ouma W.Z."/>
            <person name="Meulia T."/>
            <person name="Sideli G.M."/>
            <person name="Gradziel T.M."/>
            <person name="Fresnedo-Ramirez J."/>
        </authorList>
    </citation>
    <scope>NUCLEOTIDE SEQUENCE [LARGE SCALE GENOMIC DNA]</scope>
    <source>
        <strain evidence="2">Clone GOH B32 T37-40</strain>
    </source>
</reference>
<protein>
    <submittedName>
        <fullName evidence="2">Uncharacterized protein</fullName>
    </submittedName>
</protein>
<accession>A0AAD4YTM7</accession>
<name>A0AAD4YTM7_PRUDU</name>
<proteinExistence type="predicted"/>
<sequence length="80" mass="9090">MSAFVFRTRACDLSLRSTIGRKRRAPWTLSGQDNSVWSAGHGFPPGLDQTEGRVRQEKGEHEDDPVLFDTQSRRQRSVCN</sequence>
<gene>
    <name evidence="2" type="ORF">L3X38_031039</name>
</gene>